<evidence type="ECO:0000256" key="4">
    <source>
        <dbReference type="ARBA" id="ARBA00022989"/>
    </source>
</evidence>
<evidence type="ECO:0000256" key="9">
    <source>
        <dbReference type="RuleBase" id="RU000688"/>
    </source>
</evidence>
<keyword evidence="7 9" id="KW-0675">Receptor</keyword>
<feature type="transmembrane region" description="Helical" evidence="10">
    <location>
        <begin position="67"/>
        <end position="86"/>
    </location>
</feature>
<dbReference type="PANTHER" id="PTHR11334:SF29">
    <property type="entry name" value="MAS-RELATED G-PROTEIN COUPLED RECEPTOR MEMBER X2"/>
    <property type="match status" value="1"/>
</dbReference>
<dbReference type="PRINTS" id="PR00237">
    <property type="entry name" value="GPCRRHODOPSN"/>
</dbReference>
<dbReference type="Proteomes" id="UP000694569">
    <property type="component" value="Unplaced"/>
</dbReference>
<dbReference type="Ensembl" id="ENSLLET00000042249.1">
    <property type="protein sequence ID" value="ENSLLEP00000040600.1"/>
    <property type="gene ID" value="ENSLLEG00000025840.1"/>
</dbReference>
<evidence type="ECO:0000256" key="1">
    <source>
        <dbReference type="ARBA" id="ARBA00004651"/>
    </source>
</evidence>
<evidence type="ECO:0000313" key="12">
    <source>
        <dbReference type="Ensembl" id="ENSLLEP00000040600.1"/>
    </source>
</evidence>
<evidence type="ECO:0000256" key="5">
    <source>
        <dbReference type="ARBA" id="ARBA00023040"/>
    </source>
</evidence>
<dbReference type="PROSITE" id="PS00237">
    <property type="entry name" value="G_PROTEIN_RECEP_F1_1"/>
    <property type="match status" value="1"/>
</dbReference>
<dbReference type="AlphaFoldDB" id="A0A8C5QSI9"/>
<feature type="domain" description="G-protein coupled receptors family 1 profile" evidence="11">
    <location>
        <begin position="47"/>
        <end position="225"/>
    </location>
</feature>
<feature type="transmembrane region" description="Helical" evidence="10">
    <location>
        <begin position="197"/>
        <end position="223"/>
    </location>
</feature>
<protein>
    <recommendedName>
        <fullName evidence="11">G-protein coupled receptors family 1 profile domain-containing protein</fullName>
    </recommendedName>
</protein>
<dbReference type="GO" id="GO:0005886">
    <property type="term" value="C:plasma membrane"/>
    <property type="evidence" value="ECO:0007669"/>
    <property type="project" value="UniProtKB-SubCell"/>
</dbReference>
<evidence type="ECO:0000256" key="10">
    <source>
        <dbReference type="SAM" id="Phobius"/>
    </source>
</evidence>
<evidence type="ECO:0000259" key="11">
    <source>
        <dbReference type="PROSITE" id="PS50262"/>
    </source>
</evidence>
<evidence type="ECO:0000256" key="3">
    <source>
        <dbReference type="ARBA" id="ARBA00022692"/>
    </source>
</evidence>
<evidence type="ECO:0000256" key="2">
    <source>
        <dbReference type="ARBA" id="ARBA00022475"/>
    </source>
</evidence>
<comment type="subcellular location">
    <subcellularLocation>
        <location evidence="1">Cell membrane</location>
        <topology evidence="1">Multi-pass membrane protein</topology>
    </subcellularLocation>
</comment>
<dbReference type="GeneTree" id="ENSGT01030000234639"/>
<dbReference type="SUPFAM" id="SSF81321">
    <property type="entry name" value="Family A G protein-coupled receptor-like"/>
    <property type="match status" value="1"/>
</dbReference>
<dbReference type="Pfam" id="PF00001">
    <property type="entry name" value="7tm_1"/>
    <property type="match status" value="1"/>
</dbReference>
<organism evidence="12 13">
    <name type="scientific">Leptobrachium leishanense</name>
    <name type="common">Leishan spiny toad</name>
    <dbReference type="NCBI Taxonomy" id="445787"/>
    <lineage>
        <taxon>Eukaryota</taxon>
        <taxon>Metazoa</taxon>
        <taxon>Chordata</taxon>
        <taxon>Craniata</taxon>
        <taxon>Vertebrata</taxon>
        <taxon>Euteleostomi</taxon>
        <taxon>Amphibia</taxon>
        <taxon>Batrachia</taxon>
        <taxon>Anura</taxon>
        <taxon>Pelobatoidea</taxon>
        <taxon>Megophryidae</taxon>
        <taxon>Leptobrachium</taxon>
    </lineage>
</organism>
<dbReference type="InterPro" id="IPR000276">
    <property type="entry name" value="GPCR_Rhodpsn"/>
</dbReference>
<dbReference type="InterPro" id="IPR017452">
    <property type="entry name" value="GPCR_Rhodpsn_7TM"/>
</dbReference>
<dbReference type="PROSITE" id="PS50262">
    <property type="entry name" value="G_PROTEIN_RECEP_F1_2"/>
    <property type="match status" value="1"/>
</dbReference>
<evidence type="ECO:0000256" key="7">
    <source>
        <dbReference type="ARBA" id="ARBA00023170"/>
    </source>
</evidence>
<evidence type="ECO:0000313" key="13">
    <source>
        <dbReference type="Proteomes" id="UP000694569"/>
    </source>
</evidence>
<keyword evidence="2" id="KW-1003">Cell membrane</keyword>
<dbReference type="Gene3D" id="1.20.1070.10">
    <property type="entry name" value="Rhodopsin 7-helix transmembrane proteins"/>
    <property type="match status" value="1"/>
</dbReference>
<name>A0A8C5QSI9_9ANUR</name>
<proteinExistence type="inferred from homology"/>
<keyword evidence="8 9" id="KW-0807">Transducer</keyword>
<dbReference type="OrthoDB" id="6091802at2759"/>
<keyword evidence="5 9" id="KW-0297">G-protein coupled receptor</keyword>
<evidence type="ECO:0000256" key="8">
    <source>
        <dbReference type="ARBA" id="ARBA00023224"/>
    </source>
</evidence>
<feature type="transmembrane region" description="Helical" evidence="10">
    <location>
        <begin position="106"/>
        <end position="122"/>
    </location>
</feature>
<dbReference type="InterPro" id="IPR026234">
    <property type="entry name" value="MRGPCRFAMILY"/>
</dbReference>
<keyword evidence="4 10" id="KW-1133">Transmembrane helix</keyword>
<accession>A0A8C5QSI9</accession>
<comment type="similarity">
    <text evidence="9">Belongs to the G-protein coupled receptor 1 family.</text>
</comment>
<keyword evidence="13" id="KW-1185">Reference proteome</keyword>
<feature type="transmembrane region" description="Helical" evidence="10">
    <location>
        <begin position="32"/>
        <end position="55"/>
    </location>
</feature>
<reference evidence="12" key="1">
    <citation type="submission" date="2025-08" db="UniProtKB">
        <authorList>
            <consortium name="Ensembl"/>
        </authorList>
    </citation>
    <scope>IDENTIFICATION</scope>
</reference>
<feature type="transmembrane region" description="Helical" evidence="10">
    <location>
        <begin position="153"/>
        <end position="176"/>
    </location>
</feature>
<evidence type="ECO:0000256" key="6">
    <source>
        <dbReference type="ARBA" id="ARBA00023136"/>
    </source>
</evidence>
<dbReference type="PANTHER" id="PTHR11334">
    <property type="entry name" value="MAS-RELATED G-PROTEIN COUPLED RECEPTOR"/>
    <property type="match status" value="1"/>
</dbReference>
<dbReference type="GO" id="GO:0004930">
    <property type="term" value="F:G protein-coupled receptor activity"/>
    <property type="evidence" value="ECO:0007669"/>
    <property type="project" value="UniProtKB-KW"/>
</dbReference>
<sequence>METEAMTLSSVTIKSIYFTNSTKVEKPLQSVIISPISMVVAVIGVVGNGFVIWFLSFKIKKNPSTIYIFNLAVADAFFLLCISVLNGFSLGLNITSPMENKFEDDHLNNVVCALSLSCLFGYNTSLCLLTVISVERCICVLFPIWYHCNRPRYLSSIMCTVIWLNSCLFTVFEFVFCFNLSFRVKYLREISEKECKYTFMIICCLGFIVFVPSMIVSSIVLLIKICTNSQHRQHRKLYLVITVPLWCCTRIHGWPWCWCTTGPQTRLHCRIIVPVPR</sequence>
<keyword evidence="6 10" id="KW-0472">Membrane</keyword>
<keyword evidence="3 9" id="KW-0812">Transmembrane</keyword>
<reference evidence="12" key="2">
    <citation type="submission" date="2025-09" db="UniProtKB">
        <authorList>
            <consortium name="Ensembl"/>
        </authorList>
    </citation>
    <scope>IDENTIFICATION</scope>
</reference>